<accession>A0A7M7P0X0</accession>
<dbReference type="GO" id="GO:0005901">
    <property type="term" value="C:caveola"/>
    <property type="evidence" value="ECO:0007669"/>
    <property type="project" value="UniProtKB-SubCell"/>
</dbReference>
<keyword evidence="7" id="KW-1133">Transmembrane helix</keyword>
<keyword evidence="5 6" id="KW-0472">Membrane</keyword>
<dbReference type="GeneID" id="100892256"/>
<dbReference type="AlphaFoldDB" id="A0A7M7P0X0"/>
<name>A0A7M7P0X0_STRPU</name>
<sequence length="186" mass="20981">MDMDIYATPAGDIDNNMAHSETGGVPLMNEHNQNSDTNGGPKFHQANMVKDVEDLNLDNRDPINMTSHVRIGFEEVFAEPDHQQSFDAVWTTSFIVYTQSKIWCYRLLSAALAIPLALLWGVQLALLTFCHIWWVVPCSRVWIFILNWVGSLWATCIRALCNPIAESCSILLGNVKVQMQHSPQHV</sequence>
<proteinExistence type="inferred from homology"/>
<dbReference type="EnsemblMetazoa" id="XM_030988782">
    <property type="protein sequence ID" value="XP_030844642"/>
    <property type="gene ID" value="LOC100892256"/>
</dbReference>
<keyword evidence="7" id="KW-0812">Transmembrane</keyword>
<keyword evidence="4 6" id="KW-0333">Golgi apparatus</keyword>
<organism evidence="8 9">
    <name type="scientific">Strongylocentrotus purpuratus</name>
    <name type="common">Purple sea urchin</name>
    <dbReference type="NCBI Taxonomy" id="7668"/>
    <lineage>
        <taxon>Eukaryota</taxon>
        <taxon>Metazoa</taxon>
        <taxon>Echinodermata</taxon>
        <taxon>Eleutherozoa</taxon>
        <taxon>Echinozoa</taxon>
        <taxon>Echinoidea</taxon>
        <taxon>Euechinoidea</taxon>
        <taxon>Echinacea</taxon>
        <taxon>Camarodonta</taxon>
        <taxon>Echinidea</taxon>
        <taxon>Strongylocentrotidae</taxon>
        <taxon>Strongylocentrotus</taxon>
    </lineage>
</organism>
<comment type="subcellular location">
    <subcellularLocation>
        <location evidence="1 6">Cell membrane</location>
        <topology evidence="1 6">Peripheral membrane protein</topology>
    </subcellularLocation>
    <subcellularLocation>
        <location evidence="6">Golgi apparatus membrane</location>
        <topology evidence="6">Peripheral membrane protein</topology>
    </subcellularLocation>
    <subcellularLocation>
        <location evidence="6">Membrane</location>
        <location evidence="6">Caveola</location>
        <topology evidence="6">Peripheral membrane protein</topology>
    </subcellularLocation>
</comment>
<dbReference type="GO" id="GO:0000139">
    <property type="term" value="C:Golgi membrane"/>
    <property type="evidence" value="ECO:0007669"/>
    <property type="project" value="UniProtKB-SubCell"/>
</dbReference>
<dbReference type="Pfam" id="PF01146">
    <property type="entry name" value="Caveolin"/>
    <property type="match status" value="1"/>
</dbReference>
<evidence type="ECO:0000256" key="2">
    <source>
        <dbReference type="ARBA" id="ARBA00010988"/>
    </source>
</evidence>
<dbReference type="InterPro" id="IPR001612">
    <property type="entry name" value="Caveolin"/>
</dbReference>
<protein>
    <recommendedName>
        <fullName evidence="6">Caveolin</fullName>
    </recommendedName>
</protein>
<dbReference type="Proteomes" id="UP000007110">
    <property type="component" value="Unassembled WGS sequence"/>
</dbReference>
<dbReference type="OMA" id="PTRMNDI"/>
<comment type="similarity">
    <text evidence="2 6">Belongs to the caveolin family.</text>
</comment>
<feature type="transmembrane region" description="Helical" evidence="7">
    <location>
        <begin position="107"/>
        <end position="135"/>
    </location>
</feature>
<dbReference type="GO" id="GO:0070836">
    <property type="term" value="P:caveola assembly"/>
    <property type="evidence" value="ECO:0007669"/>
    <property type="project" value="InterPro"/>
</dbReference>
<evidence type="ECO:0000256" key="6">
    <source>
        <dbReference type="RuleBase" id="RU000680"/>
    </source>
</evidence>
<evidence type="ECO:0000256" key="3">
    <source>
        <dbReference type="ARBA" id="ARBA00022475"/>
    </source>
</evidence>
<keyword evidence="9" id="KW-1185">Reference proteome</keyword>
<dbReference type="RefSeq" id="XP_030844642.1">
    <property type="nucleotide sequence ID" value="XM_030988782.1"/>
</dbReference>
<dbReference type="EnsemblMetazoa" id="XM_030996890">
    <property type="protein sequence ID" value="XP_030852750"/>
    <property type="gene ID" value="LOC115928870"/>
</dbReference>
<evidence type="ECO:0000256" key="5">
    <source>
        <dbReference type="ARBA" id="ARBA00023136"/>
    </source>
</evidence>
<dbReference type="RefSeq" id="XP_030852750.1">
    <property type="nucleotide sequence ID" value="XM_030996890.1"/>
</dbReference>
<evidence type="ECO:0000313" key="9">
    <source>
        <dbReference type="Proteomes" id="UP000007110"/>
    </source>
</evidence>
<evidence type="ECO:0000313" key="8">
    <source>
        <dbReference type="EnsemblMetazoa" id="XP_030844642"/>
    </source>
</evidence>
<comment type="function">
    <text evidence="6">May act as a scaffolding protein within caveolar membranes. Interacts directly with G-protein alpha subunits and can functionally regulate their activity.</text>
</comment>
<dbReference type="GeneID" id="115928870"/>
<evidence type="ECO:0000256" key="1">
    <source>
        <dbReference type="ARBA" id="ARBA00004202"/>
    </source>
</evidence>
<reference evidence="8" key="2">
    <citation type="submission" date="2021-01" db="UniProtKB">
        <authorList>
            <consortium name="EnsemblMetazoa"/>
        </authorList>
    </citation>
    <scope>IDENTIFICATION</scope>
</reference>
<evidence type="ECO:0000256" key="7">
    <source>
        <dbReference type="SAM" id="Phobius"/>
    </source>
</evidence>
<reference evidence="9" key="1">
    <citation type="submission" date="2015-02" db="EMBL/GenBank/DDBJ databases">
        <title>Genome sequencing for Strongylocentrotus purpuratus.</title>
        <authorList>
            <person name="Murali S."/>
            <person name="Liu Y."/>
            <person name="Vee V."/>
            <person name="English A."/>
            <person name="Wang M."/>
            <person name="Skinner E."/>
            <person name="Han Y."/>
            <person name="Muzny D.M."/>
            <person name="Worley K.C."/>
            <person name="Gibbs R.A."/>
        </authorList>
    </citation>
    <scope>NUCLEOTIDE SEQUENCE</scope>
</reference>
<keyword evidence="3 6" id="KW-1003">Cell membrane</keyword>
<feature type="transmembrane region" description="Helical" evidence="7">
    <location>
        <begin position="141"/>
        <end position="161"/>
    </location>
</feature>
<evidence type="ECO:0000256" key="4">
    <source>
        <dbReference type="ARBA" id="ARBA00023034"/>
    </source>
</evidence>
<dbReference type="PANTHER" id="PTHR10844:SF19">
    <property type="entry name" value="CAVEOLIN-2"/>
    <property type="match status" value="1"/>
</dbReference>
<dbReference type="PANTHER" id="PTHR10844">
    <property type="entry name" value="CAVEOLIN"/>
    <property type="match status" value="1"/>
</dbReference>